<protein>
    <submittedName>
        <fullName evidence="3">ZYBA0S04-04016g1_1</fullName>
    </submittedName>
</protein>
<reference evidence="4" key="1">
    <citation type="journal article" date="2013" name="Genome Announc.">
        <title>Genome sequence of the food spoilage yeast Zygosaccharomyces bailii CLIB 213(T).</title>
        <authorList>
            <person name="Galeote V."/>
            <person name="Bigey F."/>
            <person name="Devillers H."/>
            <person name="Neuveglise C."/>
            <person name="Dequin S."/>
        </authorList>
    </citation>
    <scope>NUCLEOTIDE SEQUENCE [LARGE SCALE GENOMIC DNA]</scope>
    <source>
        <strain evidence="4">CLIB 213 / ATCC 58445 / CBS 680 / CCRC 21525 / NBRC 1098 / NCYC 1416 / NRRL Y-2227</strain>
    </source>
</reference>
<proteinExistence type="predicted"/>
<dbReference type="Pfam" id="PF02037">
    <property type="entry name" value="SAP"/>
    <property type="match status" value="1"/>
</dbReference>
<dbReference type="Gene3D" id="1.10.720.30">
    <property type="entry name" value="SAP domain"/>
    <property type="match status" value="1"/>
</dbReference>
<dbReference type="InterPro" id="IPR003034">
    <property type="entry name" value="SAP_dom"/>
</dbReference>
<feature type="compositionally biased region" description="Polar residues" evidence="1">
    <location>
        <begin position="120"/>
        <end position="141"/>
    </location>
</feature>
<evidence type="ECO:0000313" key="4">
    <source>
        <dbReference type="Proteomes" id="UP000019375"/>
    </source>
</evidence>
<gene>
    <name evidence="3" type="ORF">BN860_04016g</name>
</gene>
<dbReference type="EMBL" id="HG316457">
    <property type="protein sequence ID" value="CDF89424.1"/>
    <property type="molecule type" value="Genomic_DNA"/>
</dbReference>
<evidence type="ECO:0000259" key="2">
    <source>
        <dbReference type="PROSITE" id="PS50800"/>
    </source>
</evidence>
<keyword evidence="4" id="KW-1185">Reference proteome</keyword>
<feature type="region of interest" description="Disordered" evidence="1">
    <location>
        <begin position="111"/>
        <end position="143"/>
    </location>
</feature>
<organism evidence="3 4">
    <name type="scientific">Zygosaccharomyces bailii (strain CLIB 213 / ATCC 58445 / CBS 680 / BCRC 21525 / NBRC 1098 / NCYC 1416 / NRRL Y-2227)</name>
    <dbReference type="NCBI Taxonomy" id="1333698"/>
    <lineage>
        <taxon>Eukaryota</taxon>
        <taxon>Fungi</taxon>
        <taxon>Dikarya</taxon>
        <taxon>Ascomycota</taxon>
        <taxon>Saccharomycotina</taxon>
        <taxon>Saccharomycetes</taxon>
        <taxon>Saccharomycetales</taxon>
        <taxon>Saccharomycetaceae</taxon>
        <taxon>Zygosaccharomyces</taxon>
    </lineage>
</organism>
<sequence length="301" mass="34023">MTSLRNEFMKPLHLQFPSRMRPCIVLQRTARLAVSTQTDPWSQMSLKALRIECKKKGLKVSGKKAEVLKRLMEAITKNIVEAKRPTKILNVNSSSSGSAGPQILSQVMNGRVRTTDQRPRVTQRTESNHKSNLNTSITTNGFPHPKHGTVQMRSLNQATIHKQTAKDDPESNTPIIEIRIETKSPAKTAKLPIQEVRQLASTVKDQIETISVRGPTKTITQTSTKKIISEKTNHSMSNMLISRNIEPSSDLQDKSVSQLCLRDKFFLLVFTSAVSIWWWEPQLSKYSSKLLKGYEYLQSLI</sequence>
<evidence type="ECO:0000256" key="1">
    <source>
        <dbReference type="SAM" id="MobiDB-lite"/>
    </source>
</evidence>
<dbReference type="PROSITE" id="PS50800">
    <property type="entry name" value="SAP"/>
    <property type="match status" value="1"/>
</dbReference>
<dbReference type="SUPFAM" id="SSF68906">
    <property type="entry name" value="SAP domain"/>
    <property type="match status" value="1"/>
</dbReference>
<feature type="domain" description="SAP" evidence="2">
    <location>
        <begin position="41"/>
        <end position="75"/>
    </location>
</feature>
<accession>A0A8J2T7H2</accession>
<evidence type="ECO:0000313" key="3">
    <source>
        <dbReference type="EMBL" id="CDF89424.1"/>
    </source>
</evidence>
<dbReference type="InterPro" id="IPR036361">
    <property type="entry name" value="SAP_dom_sf"/>
</dbReference>
<name>A0A8J2T7H2_ZYGB2</name>
<dbReference type="Proteomes" id="UP000019375">
    <property type="component" value="Unassembled WGS sequence"/>
</dbReference>
<dbReference type="SMART" id="SM00513">
    <property type="entry name" value="SAP"/>
    <property type="match status" value="1"/>
</dbReference>
<dbReference type="AlphaFoldDB" id="A0A8J2T7H2"/>